<organism evidence="1 2">
    <name type="scientific">Rhododendron griersonianum</name>
    <dbReference type="NCBI Taxonomy" id="479676"/>
    <lineage>
        <taxon>Eukaryota</taxon>
        <taxon>Viridiplantae</taxon>
        <taxon>Streptophyta</taxon>
        <taxon>Embryophyta</taxon>
        <taxon>Tracheophyta</taxon>
        <taxon>Spermatophyta</taxon>
        <taxon>Magnoliopsida</taxon>
        <taxon>eudicotyledons</taxon>
        <taxon>Gunneridae</taxon>
        <taxon>Pentapetalae</taxon>
        <taxon>asterids</taxon>
        <taxon>Ericales</taxon>
        <taxon>Ericaceae</taxon>
        <taxon>Ericoideae</taxon>
        <taxon>Rhodoreae</taxon>
        <taxon>Rhododendron</taxon>
    </lineage>
</organism>
<comment type="caution">
    <text evidence="1">The sequence shown here is derived from an EMBL/GenBank/DDBJ whole genome shotgun (WGS) entry which is preliminary data.</text>
</comment>
<dbReference type="AlphaFoldDB" id="A0AAV6LFV9"/>
<protein>
    <submittedName>
        <fullName evidence="1">Uncharacterized protein</fullName>
    </submittedName>
</protein>
<dbReference type="Proteomes" id="UP000823749">
    <property type="component" value="Chromosome 2"/>
</dbReference>
<reference evidence="1" key="1">
    <citation type="submission" date="2020-08" db="EMBL/GenBank/DDBJ databases">
        <title>Plant Genome Project.</title>
        <authorList>
            <person name="Zhang R.-G."/>
        </authorList>
    </citation>
    <scope>NUCLEOTIDE SEQUENCE</scope>
    <source>
        <strain evidence="1">WSP0</strain>
        <tissue evidence="1">Leaf</tissue>
    </source>
</reference>
<evidence type="ECO:0000313" key="2">
    <source>
        <dbReference type="Proteomes" id="UP000823749"/>
    </source>
</evidence>
<gene>
    <name evidence="1" type="ORF">RHGRI_005710</name>
</gene>
<sequence>MGLVLICEGRSSPSETLIGSKRLMFETLVNYREIEVDARGVQSGVVGFDWGGETGCFCHIFLEDYCVARCSVVGRKLSYMGLSPLFSFFSPPPDIHCDGSLRDSAMDENVTVEDEDQVSEHIPECKWNKEWDYILEHTGSHSLLGIILSFPFSVIFVRLLTHQVFKFQH</sequence>
<evidence type="ECO:0000313" key="1">
    <source>
        <dbReference type="EMBL" id="KAG5563051.1"/>
    </source>
</evidence>
<dbReference type="EMBL" id="JACTNZ010000002">
    <property type="protein sequence ID" value="KAG5563051.1"/>
    <property type="molecule type" value="Genomic_DNA"/>
</dbReference>
<accession>A0AAV6LFV9</accession>
<keyword evidence="2" id="KW-1185">Reference proteome</keyword>
<name>A0AAV6LFV9_9ERIC</name>
<proteinExistence type="predicted"/>